<feature type="region of interest" description="Disordered" evidence="1">
    <location>
        <begin position="1"/>
        <end position="64"/>
    </location>
</feature>
<comment type="caution">
    <text evidence="2">The sequence shown here is derived from an EMBL/GenBank/DDBJ whole genome shotgun (WGS) entry which is preliminary data.</text>
</comment>
<feature type="compositionally biased region" description="Basic and acidic residues" evidence="1">
    <location>
        <begin position="7"/>
        <end position="29"/>
    </location>
</feature>
<protein>
    <submittedName>
        <fullName evidence="2">Uncharacterized protein</fullName>
    </submittedName>
</protein>
<organism evidence="2">
    <name type="scientific">Tanacetum cinerariifolium</name>
    <name type="common">Dalmatian daisy</name>
    <name type="synonym">Chrysanthemum cinerariifolium</name>
    <dbReference type="NCBI Taxonomy" id="118510"/>
    <lineage>
        <taxon>Eukaryota</taxon>
        <taxon>Viridiplantae</taxon>
        <taxon>Streptophyta</taxon>
        <taxon>Embryophyta</taxon>
        <taxon>Tracheophyta</taxon>
        <taxon>Spermatophyta</taxon>
        <taxon>Magnoliopsida</taxon>
        <taxon>eudicotyledons</taxon>
        <taxon>Gunneridae</taxon>
        <taxon>Pentapetalae</taxon>
        <taxon>asterids</taxon>
        <taxon>campanulids</taxon>
        <taxon>Asterales</taxon>
        <taxon>Asteraceae</taxon>
        <taxon>Asteroideae</taxon>
        <taxon>Anthemideae</taxon>
        <taxon>Anthemidinae</taxon>
        <taxon>Tanacetum</taxon>
    </lineage>
</organism>
<gene>
    <name evidence="2" type="ORF">Tci_930160</name>
</gene>
<feature type="non-terminal residue" evidence="2">
    <location>
        <position position="64"/>
    </location>
</feature>
<evidence type="ECO:0000313" key="2">
    <source>
        <dbReference type="EMBL" id="GFD58191.1"/>
    </source>
</evidence>
<proteinExistence type="predicted"/>
<sequence>MNVLSRACDRRAATHEVEQGQHAQDDHRQRIAVSGRQQAEAFCQGAGDERRHAEGQVAEHIEGR</sequence>
<dbReference type="AlphaFoldDB" id="A0A699XMV2"/>
<feature type="compositionally biased region" description="Basic and acidic residues" evidence="1">
    <location>
        <begin position="47"/>
        <end position="64"/>
    </location>
</feature>
<dbReference type="EMBL" id="BKCJ011849738">
    <property type="protein sequence ID" value="GFD58191.1"/>
    <property type="molecule type" value="Genomic_DNA"/>
</dbReference>
<reference evidence="2" key="1">
    <citation type="journal article" date="2019" name="Sci. Rep.">
        <title>Draft genome of Tanacetum cinerariifolium, the natural source of mosquito coil.</title>
        <authorList>
            <person name="Yamashiro T."/>
            <person name="Shiraishi A."/>
            <person name="Satake H."/>
            <person name="Nakayama K."/>
        </authorList>
    </citation>
    <scope>NUCLEOTIDE SEQUENCE</scope>
</reference>
<accession>A0A699XMV2</accession>
<name>A0A699XMV2_TANCI</name>
<evidence type="ECO:0000256" key="1">
    <source>
        <dbReference type="SAM" id="MobiDB-lite"/>
    </source>
</evidence>